<reference evidence="6" key="2">
    <citation type="submission" date="2024-10" db="UniProtKB">
        <authorList>
            <consortium name="EnsemblProtists"/>
        </authorList>
    </citation>
    <scope>IDENTIFICATION</scope>
</reference>
<feature type="active site" description="Nucleophile" evidence="4">
    <location>
        <position position="377"/>
    </location>
</feature>
<dbReference type="Gene3D" id="3.40.50.150">
    <property type="entry name" value="Vaccinia Virus protein VP39"/>
    <property type="match status" value="1"/>
</dbReference>
<dbReference type="Proteomes" id="UP000013827">
    <property type="component" value="Unassembled WGS sequence"/>
</dbReference>
<dbReference type="GeneID" id="17254775"/>
<dbReference type="SUPFAM" id="SSF53335">
    <property type="entry name" value="S-adenosyl-L-methionine-dependent methyltransferases"/>
    <property type="match status" value="1"/>
</dbReference>
<dbReference type="PROSITE" id="PS51687">
    <property type="entry name" value="SAM_MT_RNA_M5U"/>
    <property type="match status" value="1"/>
</dbReference>
<reference evidence="7" key="1">
    <citation type="journal article" date="2013" name="Nature">
        <title>Pan genome of the phytoplankton Emiliania underpins its global distribution.</title>
        <authorList>
            <person name="Read B.A."/>
            <person name="Kegel J."/>
            <person name="Klute M.J."/>
            <person name="Kuo A."/>
            <person name="Lefebvre S.C."/>
            <person name="Maumus F."/>
            <person name="Mayer C."/>
            <person name="Miller J."/>
            <person name="Monier A."/>
            <person name="Salamov A."/>
            <person name="Young J."/>
            <person name="Aguilar M."/>
            <person name="Claverie J.M."/>
            <person name="Frickenhaus S."/>
            <person name="Gonzalez K."/>
            <person name="Herman E.K."/>
            <person name="Lin Y.C."/>
            <person name="Napier J."/>
            <person name="Ogata H."/>
            <person name="Sarno A.F."/>
            <person name="Shmutz J."/>
            <person name="Schroeder D."/>
            <person name="de Vargas C."/>
            <person name="Verret F."/>
            <person name="von Dassow P."/>
            <person name="Valentin K."/>
            <person name="Van de Peer Y."/>
            <person name="Wheeler G."/>
            <person name="Dacks J.B."/>
            <person name="Delwiche C.F."/>
            <person name="Dyhrman S.T."/>
            <person name="Glockner G."/>
            <person name="John U."/>
            <person name="Richards T."/>
            <person name="Worden A.Z."/>
            <person name="Zhang X."/>
            <person name="Grigoriev I.V."/>
            <person name="Allen A.E."/>
            <person name="Bidle K."/>
            <person name="Borodovsky M."/>
            <person name="Bowler C."/>
            <person name="Brownlee C."/>
            <person name="Cock J.M."/>
            <person name="Elias M."/>
            <person name="Gladyshev V.N."/>
            <person name="Groth M."/>
            <person name="Guda C."/>
            <person name="Hadaegh A."/>
            <person name="Iglesias-Rodriguez M.D."/>
            <person name="Jenkins J."/>
            <person name="Jones B.M."/>
            <person name="Lawson T."/>
            <person name="Leese F."/>
            <person name="Lindquist E."/>
            <person name="Lobanov A."/>
            <person name="Lomsadze A."/>
            <person name="Malik S.B."/>
            <person name="Marsh M.E."/>
            <person name="Mackinder L."/>
            <person name="Mock T."/>
            <person name="Mueller-Roeber B."/>
            <person name="Pagarete A."/>
            <person name="Parker M."/>
            <person name="Probert I."/>
            <person name="Quesneville H."/>
            <person name="Raines C."/>
            <person name="Rensing S.A."/>
            <person name="Riano-Pachon D.M."/>
            <person name="Richier S."/>
            <person name="Rokitta S."/>
            <person name="Shiraiwa Y."/>
            <person name="Soanes D.M."/>
            <person name="van der Giezen M."/>
            <person name="Wahlund T.M."/>
            <person name="Williams B."/>
            <person name="Wilson W."/>
            <person name="Wolfe G."/>
            <person name="Wurch L.L."/>
        </authorList>
    </citation>
    <scope>NUCLEOTIDE SEQUENCE</scope>
</reference>
<dbReference type="OMA" id="SGCSHEW"/>
<name>A0A0D3IBD4_EMIH1</name>
<dbReference type="PANTHER" id="PTHR47548">
    <property type="entry name" value="BNAA06G32370D PROTEIN"/>
    <property type="match status" value="1"/>
</dbReference>
<feature type="binding site" evidence="4">
    <location>
        <position position="343"/>
    </location>
    <ligand>
        <name>S-adenosyl-L-methionine</name>
        <dbReference type="ChEBI" id="CHEBI:59789"/>
    </ligand>
</feature>
<evidence type="ECO:0000256" key="3">
    <source>
        <dbReference type="ARBA" id="ARBA00022691"/>
    </source>
</evidence>
<protein>
    <recommendedName>
        <fullName evidence="8">tRNA(Phe) (4-demethylwyosine(37)-C(7)) aminocarboxypropyltransferase</fullName>
    </recommendedName>
</protein>
<keyword evidence="5" id="KW-0732">Signal</keyword>
<comment type="similarity">
    <text evidence="4">Belongs to the class I-like SAM-binding methyltransferase superfamily. RNA M5U methyltransferase family.</text>
</comment>
<accession>A0A0D3IBD4</accession>
<keyword evidence="2 4" id="KW-0808">Transferase</keyword>
<keyword evidence="7" id="KW-1185">Reference proteome</keyword>
<evidence type="ECO:0000313" key="6">
    <source>
        <dbReference type="EnsemblProtists" id="EOD08569"/>
    </source>
</evidence>
<organism evidence="6 7">
    <name type="scientific">Emiliania huxleyi (strain CCMP1516)</name>
    <dbReference type="NCBI Taxonomy" id="280463"/>
    <lineage>
        <taxon>Eukaryota</taxon>
        <taxon>Haptista</taxon>
        <taxon>Haptophyta</taxon>
        <taxon>Prymnesiophyceae</taxon>
        <taxon>Isochrysidales</taxon>
        <taxon>Noelaerhabdaceae</taxon>
        <taxon>Emiliania</taxon>
    </lineage>
</organism>
<dbReference type="STRING" id="2903.R1DIS2"/>
<dbReference type="KEGG" id="ehx:EMIHUDRAFT_105952"/>
<evidence type="ECO:0000313" key="7">
    <source>
        <dbReference type="Proteomes" id="UP000013827"/>
    </source>
</evidence>
<keyword evidence="1 4" id="KW-0489">Methyltransferase</keyword>
<dbReference type="GO" id="GO:0032259">
    <property type="term" value="P:methylation"/>
    <property type="evidence" value="ECO:0007669"/>
    <property type="project" value="UniProtKB-KW"/>
</dbReference>
<proteinExistence type="inferred from homology"/>
<dbReference type="GO" id="GO:0006396">
    <property type="term" value="P:RNA processing"/>
    <property type="evidence" value="ECO:0007669"/>
    <property type="project" value="InterPro"/>
</dbReference>
<dbReference type="AlphaFoldDB" id="A0A0D3IBD4"/>
<dbReference type="HOGENOM" id="CLU_549130_0_0_1"/>
<dbReference type="eggNOG" id="ENOG502QTKF">
    <property type="taxonomic scope" value="Eukaryota"/>
</dbReference>
<evidence type="ECO:0000256" key="1">
    <source>
        <dbReference type="ARBA" id="ARBA00022603"/>
    </source>
</evidence>
<sequence>MHALSIGLAASALSAASCVARTSRCCSMSAVPGLLAEATAQLAERGVELRLGSTATPGSRTSSRIAVRAGPDGAAMVGMFKAGTHEVVPCEADERCYLPHHPLINDAVAAVAGELRASAELSAYDESSLRGTLRYLQLSVERSSDTVQLTLVANAPSLAADPALAQFALRLWRLRAPRWHSIWVNLNPTSVNNILSYEPDAWQLLHARDPRGLGGGAGDGDRDAGRDGCLVERFPSGAAFVLPPWVFRQANLYAFDAIVGALRRAVPAGSRVVEWYAGVGVLGLSLAPSVAWVRCSDLNPPYAAFEASRDLLPKGERARVTYAVGGAAERLDDARGADVAVVDPPRKGLDDALLAALCDARADGPCASLGTLAYISCGFPALVRDADALLASGWRVRRQRAEAHVLFLGANHLETLCVFEREAPVGPDGAKQDAQEPPRSSANSIQIALYGRRRTARLALGLDTNAVCVWVEALAAQNVLLKQQIEALRQMLCDASM</sequence>
<dbReference type="InterPro" id="IPR029063">
    <property type="entry name" value="SAM-dependent_MTases_sf"/>
</dbReference>
<dbReference type="Gene3D" id="2.40.50.1070">
    <property type="match status" value="1"/>
</dbReference>
<evidence type="ECO:0000256" key="5">
    <source>
        <dbReference type="SAM" id="SignalP"/>
    </source>
</evidence>
<feature type="chain" id="PRO_5044290995" description="tRNA(Phe) (4-demethylwyosine(37)-C(7)) aminocarboxypropyltransferase" evidence="5">
    <location>
        <begin position="17"/>
        <end position="497"/>
    </location>
</feature>
<dbReference type="PaxDb" id="2903-EOD08569"/>
<dbReference type="InterPro" id="IPR010280">
    <property type="entry name" value="U5_MeTrfase_fam"/>
</dbReference>
<feature type="binding site" evidence="4">
    <location>
        <position position="276"/>
    </location>
    <ligand>
        <name>S-adenosyl-L-methionine</name>
        <dbReference type="ChEBI" id="CHEBI:59789"/>
    </ligand>
</feature>
<evidence type="ECO:0000256" key="4">
    <source>
        <dbReference type="PROSITE-ProRule" id="PRU01024"/>
    </source>
</evidence>
<evidence type="ECO:0000256" key="2">
    <source>
        <dbReference type="ARBA" id="ARBA00022679"/>
    </source>
</evidence>
<keyword evidence="3 4" id="KW-0949">S-adenosyl-L-methionine</keyword>
<dbReference type="GO" id="GO:0008173">
    <property type="term" value="F:RNA methyltransferase activity"/>
    <property type="evidence" value="ECO:0007669"/>
    <property type="project" value="InterPro"/>
</dbReference>
<feature type="signal peptide" evidence="5">
    <location>
        <begin position="1"/>
        <end position="16"/>
    </location>
</feature>
<dbReference type="RefSeq" id="XP_005760998.1">
    <property type="nucleotide sequence ID" value="XM_005760941.1"/>
</dbReference>
<dbReference type="PANTHER" id="PTHR47548:SF1">
    <property type="entry name" value="S-ADENOSYL-L-METHIONINE-DEPENDENT METHYLTRANSFERASES SUPERFAMILY PROTEIN"/>
    <property type="match status" value="1"/>
</dbReference>
<evidence type="ECO:0008006" key="8">
    <source>
        <dbReference type="Google" id="ProtNLM"/>
    </source>
</evidence>
<dbReference type="InterPro" id="IPR053304">
    <property type="entry name" value="RNA_M5U_MTase"/>
</dbReference>
<dbReference type="EnsemblProtists" id="EOD08569">
    <property type="protein sequence ID" value="EOD08569"/>
    <property type="gene ID" value="EMIHUDRAFT_105952"/>
</dbReference>
<feature type="binding site" evidence="4">
    <location>
        <position position="249"/>
    </location>
    <ligand>
        <name>S-adenosyl-L-methionine</name>
        <dbReference type="ChEBI" id="CHEBI:59789"/>
    </ligand>
</feature>
<feature type="binding site" evidence="4">
    <location>
        <position position="297"/>
    </location>
    <ligand>
        <name>S-adenosyl-L-methionine</name>
        <dbReference type="ChEBI" id="CHEBI:59789"/>
    </ligand>
</feature>